<organism evidence="1 2">
    <name type="scientific">Mycena sanguinolenta</name>
    <dbReference type="NCBI Taxonomy" id="230812"/>
    <lineage>
        <taxon>Eukaryota</taxon>
        <taxon>Fungi</taxon>
        <taxon>Dikarya</taxon>
        <taxon>Basidiomycota</taxon>
        <taxon>Agaricomycotina</taxon>
        <taxon>Agaricomycetes</taxon>
        <taxon>Agaricomycetidae</taxon>
        <taxon>Agaricales</taxon>
        <taxon>Marasmiineae</taxon>
        <taxon>Mycenaceae</taxon>
        <taxon>Mycena</taxon>
    </lineage>
</organism>
<comment type="caution">
    <text evidence="1">The sequence shown here is derived from an EMBL/GenBank/DDBJ whole genome shotgun (WGS) entry which is preliminary data.</text>
</comment>
<dbReference type="AlphaFoldDB" id="A0A8H6Z317"/>
<evidence type="ECO:0000313" key="1">
    <source>
        <dbReference type="EMBL" id="KAF7369917.1"/>
    </source>
</evidence>
<gene>
    <name evidence="1" type="ORF">MSAN_00621200</name>
</gene>
<reference evidence="1" key="1">
    <citation type="submission" date="2020-05" db="EMBL/GenBank/DDBJ databases">
        <title>Mycena genomes resolve the evolution of fungal bioluminescence.</title>
        <authorList>
            <person name="Tsai I.J."/>
        </authorList>
    </citation>
    <scope>NUCLEOTIDE SEQUENCE</scope>
    <source>
        <strain evidence="1">160909Yilan</strain>
    </source>
</reference>
<name>A0A8H6Z317_9AGAR</name>
<dbReference type="Proteomes" id="UP000623467">
    <property type="component" value="Unassembled WGS sequence"/>
</dbReference>
<keyword evidence="2" id="KW-1185">Reference proteome</keyword>
<proteinExistence type="predicted"/>
<protein>
    <submittedName>
        <fullName evidence="1">Uncharacterized protein</fullName>
    </submittedName>
</protein>
<accession>A0A8H6Z317</accession>
<evidence type="ECO:0000313" key="2">
    <source>
        <dbReference type="Proteomes" id="UP000623467"/>
    </source>
</evidence>
<sequence length="254" mass="28297">MGGKDGGGKMGRGRLPIFQASASVLGRQYMVLVRPVWRGAGGRYVTVGRCGSGGSETNLRTRTTLVPLPFDHRLSRLIIPRGQQREWRRAHTASFISGYPAYPIPLDELYVTVTVTFWVSASAIPYQSRASAVLHSAYRYYANPTLSMLIYFAFICWPPSRPRLVHVSRVFRAPSRFGARCEIVDRLEGWELDMRLLCMVCMGTLVDSAARTSRANRCETLDRSSTTTSSDIYSFGLLVLEDIDCNDHSAEASS</sequence>
<dbReference type="EMBL" id="JACAZH010000004">
    <property type="protein sequence ID" value="KAF7369917.1"/>
    <property type="molecule type" value="Genomic_DNA"/>
</dbReference>